<dbReference type="InterPro" id="IPR017946">
    <property type="entry name" value="PLC-like_Pdiesterase_TIM-brl"/>
</dbReference>
<dbReference type="Gene3D" id="3.20.20.190">
    <property type="entry name" value="Phosphatidylinositol (PI) phosphodiesterase"/>
    <property type="match status" value="1"/>
</dbReference>
<name>A0A6J4QJ55_9ACTN</name>
<evidence type="ECO:0000256" key="1">
    <source>
        <dbReference type="SAM" id="Phobius"/>
    </source>
</evidence>
<reference evidence="3" key="1">
    <citation type="submission" date="2020-02" db="EMBL/GenBank/DDBJ databases">
        <authorList>
            <person name="Meier V. D."/>
        </authorList>
    </citation>
    <scope>NUCLEOTIDE SEQUENCE</scope>
    <source>
        <strain evidence="3">AVDCRST_MAG14</strain>
    </source>
</reference>
<dbReference type="AlphaFoldDB" id="A0A6J4QJ55"/>
<protein>
    <submittedName>
        <fullName evidence="3">Glycerophosphoryl diester phosphodiesterase</fullName>
        <ecNumber evidence="3">3.1.4.46</ecNumber>
    </submittedName>
</protein>
<dbReference type="Pfam" id="PF03009">
    <property type="entry name" value="GDPD"/>
    <property type="match status" value="1"/>
</dbReference>
<dbReference type="EC" id="3.1.4.46" evidence="3"/>
<dbReference type="EMBL" id="CADCVG010000001">
    <property type="protein sequence ID" value="CAA9442159.1"/>
    <property type="molecule type" value="Genomic_DNA"/>
</dbReference>
<dbReference type="GO" id="GO:0008889">
    <property type="term" value="F:glycerophosphodiester phosphodiesterase activity"/>
    <property type="evidence" value="ECO:0007669"/>
    <property type="project" value="UniProtKB-EC"/>
</dbReference>
<accession>A0A6J4QJ55</accession>
<keyword evidence="1" id="KW-0812">Transmembrane</keyword>
<keyword evidence="1" id="KW-0472">Membrane</keyword>
<dbReference type="SUPFAM" id="SSF51695">
    <property type="entry name" value="PLC-like phosphodiesterases"/>
    <property type="match status" value="1"/>
</dbReference>
<feature type="transmembrane region" description="Helical" evidence="1">
    <location>
        <begin position="6"/>
        <end position="22"/>
    </location>
</feature>
<evidence type="ECO:0000313" key="3">
    <source>
        <dbReference type="EMBL" id="CAA9442159.1"/>
    </source>
</evidence>
<keyword evidence="1" id="KW-1133">Transmembrane helix</keyword>
<proteinExistence type="predicted"/>
<dbReference type="PANTHER" id="PTHR46211">
    <property type="entry name" value="GLYCEROPHOSPHORYL DIESTER PHOSPHODIESTERASE"/>
    <property type="match status" value="1"/>
</dbReference>
<keyword evidence="3" id="KW-0378">Hydrolase</keyword>
<dbReference type="PANTHER" id="PTHR46211:SF14">
    <property type="entry name" value="GLYCEROPHOSPHODIESTER PHOSPHODIESTERASE"/>
    <property type="match status" value="1"/>
</dbReference>
<dbReference type="GO" id="GO:0006629">
    <property type="term" value="P:lipid metabolic process"/>
    <property type="evidence" value="ECO:0007669"/>
    <property type="project" value="InterPro"/>
</dbReference>
<sequence length="292" mass="32317">MGGKWILAALVAGLGGGVVAVLRRGRARRRDDVWPINFAHRGASFIAPENTLESFRLAAGAGGLELDVHLTSDGRVAVIHDDSVDRTTDGAGLVREMTLREVRILDAGYRFTPDEGATYPYRGRGVRVSELGEVLREFPDHKVNIDIKEDQPGIEAAVLRTIEEAGAGDRVLVVSEMQDVMKRFRKLSGGRISTGASRREIGVFYRLSRLRLGFLLRPAYDALQVPTRFGVRELVTPRFVEAAHSRGVRVDVWTIDDAAEMHRLLDLSVDVIITNRPEVLGGVLEERRRGET</sequence>
<dbReference type="CDD" id="cd08561">
    <property type="entry name" value="GDPD_cytoplasmic_ScUgpQ2_like"/>
    <property type="match status" value="1"/>
</dbReference>
<dbReference type="InterPro" id="IPR030395">
    <property type="entry name" value="GP_PDE_dom"/>
</dbReference>
<evidence type="ECO:0000259" key="2">
    <source>
        <dbReference type="PROSITE" id="PS51704"/>
    </source>
</evidence>
<feature type="domain" description="GP-PDE" evidence="2">
    <location>
        <begin position="35"/>
        <end position="284"/>
    </location>
</feature>
<dbReference type="PROSITE" id="PS51704">
    <property type="entry name" value="GP_PDE"/>
    <property type="match status" value="1"/>
</dbReference>
<gene>
    <name evidence="3" type="ORF">AVDCRST_MAG14-64</name>
</gene>
<organism evidence="3">
    <name type="scientific">uncultured Rubrobacteraceae bacterium</name>
    <dbReference type="NCBI Taxonomy" id="349277"/>
    <lineage>
        <taxon>Bacteria</taxon>
        <taxon>Bacillati</taxon>
        <taxon>Actinomycetota</taxon>
        <taxon>Rubrobacteria</taxon>
        <taxon>Rubrobacterales</taxon>
        <taxon>Rubrobacteraceae</taxon>
        <taxon>environmental samples</taxon>
    </lineage>
</organism>